<feature type="region of interest" description="Disordered" evidence="1">
    <location>
        <begin position="94"/>
        <end position="117"/>
    </location>
</feature>
<evidence type="ECO:0000313" key="3">
    <source>
        <dbReference type="Proteomes" id="UP001272242"/>
    </source>
</evidence>
<evidence type="ECO:0008006" key="4">
    <source>
        <dbReference type="Google" id="ProtNLM"/>
    </source>
</evidence>
<dbReference type="EMBL" id="JAXBLV010000212">
    <property type="protein sequence ID" value="MDY3562406.1"/>
    <property type="molecule type" value="Genomic_DNA"/>
</dbReference>
<reference evidence="3" key="1">
    <citation type="journal article" date="2023" name="Mar. Drugs">
        <title>Gemmata algarum, a Novel Planctomycete Isolated from an Algal Mat, Displays Antimicrobial Activity.</title>
        <authorList>
            <person name="Kumar G."/>
            <person name="Kallscheuer N."/>
            <person name="Kashif M."/>
            <person name="Ahamad S."/>
            <person name="Jagadeeshwari U."/>
            <person name="Pannikurungottu S."/>
            <person name="Haufschild T."/>
            <person name="Kabuu M."/>
            <person name="Sasikala C."/>
            <person name="Jogler C."/>
            <person name="Ramana C."/>
        </authorList>
    </citation>
    <scope>NUCLEOTIDE SEQUENCE [LARGE SCALE GENOMIC DNA]</scope>
    <source>
        <strain evidence="3">JC673</strain>
    </source>
</reference>
<evidence type="ECO:0000313" key="2">
    <source>
        <dbReference type="EMBL" id="MDY3562406.1"/>
    </source>
</evidence>
<protein>
    <recommendedName>
        <fullName evidence="4">ATP-binding protein</fullName>
    </recommendedName>
</protein>
<dbReference type="Proteomes" id="UP001272242">
    <property type="component" value="Unassembled WGS sequence"/>
</dbReference>
<evidence type="ECO:0000256" key="1">
    <source>
        <dbReference type="SAM" id="MobiDB-lite"/>
    </source>
</evidence>
<sequence>MSLTNTQRSELAKALPKYFTTQELRAVALSWRDLHFTTTVNWDRTIQQVALDLVEAVGRFAAWEWFFLELRRLNPNTELHTRLRTLGNGIRVANTGEGVPRSASAQTPAPSPRPGPLDHVHLGGSEYFLDRQGFRVALRELTLSTGGRRLLVVNGPKASGKSHSRRFIAYLRHQDWSGWHGAPWRKKVRFAVFSPREQDFHGLTPQDVWTAIASDLQLREREAPPQPPDQTVNAWVPILCKSLADQIRDQKAPAWIVLDGFREGRAAPEVIDFVIQFAIRVVTNLDSVRLILLDFPSVLPGAVRLLTHPEDVVPPSSGEIAQDLRQLGYELSSEQIDQLLIRITAAAGGGAIQYDGFWRALTSFLSRLQGRLLAPNSGAN</sequence>
<keyword evidence="3" id="KW-1185">Reference proteome</keyword>
<dbReference type="RefSeq" id="WP_320688726.1">
    <property type="nucleotide sequence ID" value="NZ_JAXBLV010000212.1"/>
</dbReference>
<organism evidence="2 3">
    <name type="scientific">Gemmata algarum</name>
    <dbReference type="NCBI Taxonomy" id="2975278"/>
    <lineage>
        <taxon>Bacteria</taxon>
        <taxon>Pseudomonadati</taxon>
        <taxon>Planctomycetota</taxon>
        <taxon>Planctomycetia</taxon>
        <taxon>Gemmatales</taxon>
        <taxon>Gemmataceae</taxon>
        <taxon>Gemmata</taxon>
    </lineage>
</organism>
<name>A0ABU5F988_9BACT</name>
<accession>A0ABU5F988</accession>
<proteinExistence type="predicted"/>
<gene>
    <name evidence="2" type="ORF">R5W23_003872</name>
</gene>
<comment type="caution">
    <text evidence="2">The sequence shown here is derived from an EMBL/GenBank/DDBJ whole genome shotgun (WGS) entry which is preliminary data.</text>
</comment>